<evidence type="ECO:0000313" key="1">
    <source>
        <dbReference type="EMBL" id="RKO88275.1"/>
    </source>
</evidence>
<organism evidence="1 2">
    <name type="scientific">Blyttiomyces helicus</name>
    <dbReference type="NCBI Taxonomy" id="388810"/>
    <lineage>
        <taxon>Eukaryota</taxon>
        <taxon>Fungi</taxon>
        <taxon>Fungi incertae sedis</taxon>
        <taxon>Chytridiomycota</taxon>
        <taxon>Chytridiomycota incertae sedis</taxon>
        <taxon>Chytridiomycetes</taxon>
        <taxon>Chytridiomycetes incertae sedis</taxon>
        <taxon>Blyttiomyces</taxon>
    </lineage>
</organism>
<name>A0A4P9W9S8_9FUNG</name>
<dbReference type="EMBL" id="KZ996824">
    <property type="protein sequence ID" value="RKO88275.1"/>
    <property type="molecule type" value="Genomic_DNA"/>
</dbReference>
<sequence length="127" mass="14511">MFDINRINPRSRPVCLEGNPRFTEWIGRSQGLSTEPPEVKFVVITDVDNLWDPRDTSGVTNLGGHDAIKFWSSEERQKLIGDRAFDELWIRMNGFEGEFAVETGDSGRKIVAERETTVETEGRIRNL</sequence>
<reference evidence="2" key="1">
    <citation type="journal article" date="2018" name="Nat. Microbiol.">
        <title>Leveraging single-cell genomics to expand the fungal tree of life.</title>
        <authorList>
            <person name="Ahrendt S.R."/>
            <person name="Quandt C.A."/>
            <person name="Ciobanu D."/>
            <person name="Clum A."/>
            <person name="Salamov A."/>
            <person name="Andreopoulos B."/>
            <person name="Cheng J.F."/>
            <person name="Woyke T."/>
            <person name="Pelin A."/>
            <person name="Henrissat B."/>
            <person name="Reynolds N.K."/>
            <person name="Benny G.L."/>
            <person name="Smith M.E."/>
            <person name="James T.Y."/>
            <person name="Grigoriev I.V."/>
        </authorList>
    </citation>
    <scope>NUCLEOTIDE SEQUENCE [LARGE SCALE GENOMIC DNA]</scope>
</reference>
<dbReference type="Proteomes" id="UP000269721">
    <property type="component" value="Unassembled WGS sequence"/>
</dbReference>
<dbReference type="AlphaFoldDB" id="A0A4P9W9S8"/>
<gene>
    <name evidence="1" type="ORF">BDK51DRAFT_31083</name>
</gene>
<proteinExistence type="predicted"/>
<accession>A0A4P9W9S8</accession>
<evidence type="ECO:0000313" key="2">
    <source>
        <dbReference type="Proteomes" id="UP000269721"/>
    </source>
</evidence>
<keyword evidence="2" id="KW-1185">Reference proteome</keyword>
<protein>
    <submittedName>
        <fullName evidence="1">Uncharacterized protein</fullName>
    </submittedName>
</protein>